<comment type="caution">
    <text evidence="1">The sequence shown here is derived from an EMBL/GenBank/DDBJ whole genome shotgun (WGS) entry which is preliminary data.</text>
</comment>
<evidence type="ECO:0000313" key="2">
    <source>
        <dbReference type="Proteomes" id="UP000482960"/>
    </source>
</evidence>
<sequence>MMPVNSDAAKAAVTVAAQRIAAYADKHAIVIEPSQCEELAESLMHLYQAFFTGLAQVAGQPYAAPTASTA</sequence>
<protein>
    <submittedName>
        <fullName evidence="1">Uncharacterized protein</fullName>
    </submittedName>
</protein>
<proteinExistence type="predicted"/>
<gene>
    <name evidence="1" type="ORF">Prum_011930</name>
</gene>
<dbReference type="AlphaFoldDB" id="A0A6V8KYN1"/>
<accession>A0A6V8KYN1</accession>
<dbReference type="EMBL" id="BLPG01000001">
    <property type="protein sequence ID" value="GFJ87551.1"/>
    <property type="molecule type" value="Genomic_DNA"/>
</dbReference>
<name>A0A6V8KYN1_9ACTN</name>
<organism evidence="1 2">
    <name type="scientific">Phytohabitans rumicis</name>
    <dbReference type="NCBI Taxonomy" id="1076125"/>
    <lineage>
        <taxon>Bacteria</taxon>
        <taxon>Bacillati</taxon>
        <taxon>Actinomycetota</taxon>
        <taxon>Actinomycetes</taxon>
        <taxon>Micromonosporales</taxon>
        <taxon>Micromonosporaceae</taxon>
    </lineage>
</organism>
<dbReference type="Proteomes" id="UP000482960">
    <property type="component" value="Unassembled WGS sequence"/>
</dbReference>
<keyword evidence="2" id="KW-1185">Reference proteome</keyword>
<reference evidence="1 2" key="2">
    <citation type="submission" date="2020-03" db="EMBL/GenBank/DDBJ databases">
        <authorList>
            <person name="Ichikawa N."/>
            <person name="Kimura A."/>
            <person name="Kitahashi Y."/>
            <person name="Uohara A."/>
        </authorList>
    </citation>
    <scope>NUCLEOTIDE SEQUENCE [LARGE SCALE GENOMIC DNA]</scope>
    <source>
        <strain evidence="1 2">NBRC 108638</strain>
    </source>
</reference>
<dbReference type="RefSeq" id="WP_345540979.1">
    <property type="nucleotide sequence ID" value="NZ_BAABJB010000039.1"/>
</dbReference>
<evidence type="ECO:0000313" key="1">
    <source>
        <dbReference type="EMBL" id="GFJ87551.1"/>
    </source>
</evidence>
<reference evidence="1 2" key="1">
    <citation type="submission" date="2020-03" db="EMBL/GenBank/DDBJ databases">
        <title>Whole genome shotgun sequence of Phytohabitans rumicis NBRC 108638.</title>
        <authorList>
            <person name="Komaki H."/>
            <person name="Tamura T."/>
        </authorList>
    </citation>
    <scope>NUCLEOTIDE SEQUENCE [LARGE SCALE GENOMIC DNA]</scope>
    <source>
        <strain evidence="1 2">NBRC 108638</strain>
    </source>
</reference>